<dbReference type="AlphaFoldDB" id="A0A3M7P3Z0"/>
<accession>A0A3M7P3Z0</accession>
<feature type="region of interest" description="Disordered" evidence="3">
    <location>
        <begin position="187"/>
        <end position="213"/>
    </location>
</feature>
<evidence type="ECO:0000256" key="1">
    <source>
        <dbReference type="ARBA" id="ARBA00022884"/>
    </source>
</evidence>
<feature type="compositionally biased region" description="Basic and acidic residues" evidence="3">
    <location>
        <begin position="24"/>
        <end position="44"/>
    </location>
</feature>
<dbReference type="PANTHER" id="PTHR48026">
    <property type="entry name" value="HOMOLOGOUS TO DROSOPHILA SQD (SQUID) PROTEIN"/>
    <property type="match status" value="1"/>
</dbReference>
<evidence type="ECO:0000256" key="3">
    <source>
        <dbReference type="SAM" id="MobiDB-lite"/>
    </source>
</evidence>
<proteinExistence type="predicted"/>
<feature type="non-terminal residue" evidence="5">
    <location>
        <position position="213"/>
    </location>
</feature>
<dbReference type="EMBL" id="REGN01013558">
    <property type="protein sequence ID" value="RMZ93782.1"/>
    <property type="molecule type" value="Genomic_DNA"/>
</dbReference>
<dbReference type="InterPro" id="IPR000504">
    <property type="entry name" value="RRM_dom"/>
</dbReference>
<dbReference type="SMART" id="SM00360">
    <property type="entry name" value="RRM"/>
    <property type="match status" value="1"/>
</dbReference>
<feature type="compositionally biased region" description="Low complexity" evidence="3">
    <location>
        <begin position="132"/>
        <end position="148"/>
    </location>
</feature>
<dbReference type="STRING" id="10195.A0A3M7P3Z0"/>
<dbReference type="PANTHER" id="PTHR48026:SF14">
    <property type="entry name" value="HETEROGENEOUS NUCLEAR RIBONUCLEOPROTEIN A1"/>
    <property type="match status" value="1"/>
</dbReference>
<keyword evidence="6" id="KW-1185">Reference proteome</keyword>
<comment type="caution">
    <text evidence="5">The sequence shown here is derived from an EMBL/GenBank/DDBJ whole genome shotgun (WGS) entry which is preliminary data.</text>
</comment>
<dbReference type="GO" id="GO:0000398">
    <property type="term" value="P:mRNA splicing, via spliceosome"/>
    <property type="evidence" value="ECO:0007669"/>
    <property type="project" value="TreeGrafter"/>
</dbReference>
<feature type="compositionally biased region" description="Gly residues" evidence="3">
    <location>
        <begin position="193"/>
        <end position="213"/>
    </location>
</feature>
<dbReference type="Gene3D" id="3.30.70.330">
    <property type="match status" value="2"/>
</dbReference>
<dbReference type="Pfam" id="PF00076">
    <property type="entry name" value="RRM_1"/>
    <property type="match status" value="1"/>
</dbReference>
<evidence type="ECO:0000313" key="5">
    <source>
        <dbReference type="EMBL" id="RMZ93782.1"/>
    </source>
</evidence>
<protein>
    <submittedName>
        <fullName evidence="5">Heterogeneous nuclear ribonucleo s A2 B1 isoform X2</fullName>
    </submittedName>
</protein>
<feature type="region of interest" description="Disordered" evidence="3">
    <location>
        <begin position="21"/>
        <end position="44"/>
    </location>
</feature>
<dbReference type="InterPro" id="IPR035979">
    <property type="entry name" value="RBD_domain_sf"/>
</dbReference>
<dbReference type="GO" id="GO:0003730">
    <property type="term" value="F:mRNA 3'-UTR binding"/>
    <property type="evidence" value="ECO:0007669"/>
    <property type="project" value="TreeGrafter"/>
</dbReference>
<dbReference type="SUPFAM" id="SSF54928">
    <property type="entry name" value="RNA-binding domain, RBD"/>
    <property type="match status" value="1"/>
</dbReference>
<gene>
    <name evidence="5" type="ORF">BpHYR1_012703</name>
</gene>
<dbReference type="InterPro" id="IPR012677">
    <property type="entry name" value="Nucleotide-bd_a/b_plait_sf"/>
</dbReference>
<keyword evidence="1 2" id="KW-0694">RNA-binding</keyword>
<feature type="domain" description="RRM" evidence="4">
    <location>
        <begin position="52"/>
        <end position="129"/>
    </location>
</feature>
<dbReference type="Proteomes" id="UP000276133">
    <property type="component" value="Unassembled WGS sequence"/>
</dbReference>
<evidence type="ECO:0000259" key="4">
    <source>
        <dbReference type="PROSITE" id="PS50102"/>
    </source>
</evidence>
<feature type="region of interest" description="Disordered" evidence="3">
    <location>
        <begin position="129"/>
        <end position="169"/>
    </location>
</feature>
<feature type="non-terminal residue" evidence="5">
    <location>
        <position position="1"/>
    </location>
</feature>
<evidence type="ECO:0000313" key="6">
    <source>
        <dbReference type="Proteomes" id="UP000276133"/>
    </source>
</evidence>
<evidence type="ECO:0000256" key="2">
    <source>
        <dbReference type="PROSITE-ProRule" id="PRU00176"/>
    </source>
</evidence>
<dbReference type="PROSITE" id="PS50102">
    <property type="entry name" value="RRM"/>
    <property type="match status" value="1"/>
</dbReference>
<feature type="compositionally biased region" description="Polar residues" evidence="3">
    <location>
        <begin position="149"/>
        <end position="161"/>
    </location>
</feature>
<dbReference type="OrthoDB" id="1875751at2759"/>
<sequence length="213" mass="23271">SRGFGFVTYASSSHVDQLMQNRPHNIDGRQVETKRATPKEDSGRQEIQVTVKKLFVGGIRDTINEEDLKSYFGAYGNVTDCAIMRDKEKNTSRGFGFITFDDYDPVDKIIIEKHHIVNGLTLQCQKALPKDANQSQNRASNQSRQHQNFSNFSNNDFGQNRNNGFQMNGFSGNGMNFGNYSNGYANGSNNRNGRGGGGAGGGGGRGSGGGPMR</sequence>
<name>A0A3M7P3Z0_BRAPC</name>
<dbReference type="GO" id="GO:0071013">
    <property type="term" value="C:catalytic step 2 spliceosome"/>
    <property type="evidence" value="ECO:0007669"/>
    <property type="project" value="TreeGrafter"/>
</dbReference>
<organism evidence="5 6">
    <name type="scientific">Brachionus plicatilis</name>
    <name type="common">Marine rotifer</name>
    <name type="synonym">Brachionus muelleri</name>
    <dbReference type="NCBI Taxonomy" id="10195"/>
    <lineage>
        <taxon>Eukaryota</taxon>
        <taxon>Metazoa</taxon>
        <taxon>Spiralia</taxon>
        <taxon>Gnathifera</taxon>
        <taxon>Rotifera</taxon>
        <taxon>Eurotatoria</taxon>
        <taxon>Monogononta</taxon>
        <taxon>Pseudotrocha</taxon>
        <taxon>Ploima</taxon>
        <taxon>Brachionidae</taxon>
        <taxon>Brachionus</taxon>
    </lineage>
</organism>
<reference evidence="5 6" key="1">
    <citation type="journal article" date="2018" name="Sci. Rep.">
        <title>Genomic signatures of local adaptation to the degree of environmental predictability in rotifers.</title>
        <authorList>
            <person name="Franch-Gras L."/>
            <person name="Hahn C."/>
            <person name="Garcia-Roger E.M."/>
            <person name="Carmona M.J."/>
            <person name="Serra M."/>
            <person name="Gomez A."/>
        </authorList>
    </citation>
    <scope>NUCLEOTIDE SEQUENCE [LARGE SCALE GENOMIC DNA]</scope>
    <source>
        <strain evidence="5">HYR1</strain>
    </source>
</reference>